<comment type="catalytic activity">
    <reaction evidence="1 6">
        <text>a uridine in RNA = a pseudouridine in RNA</text>
        <dbReference type="Rhea" id="RHEA:48348"/>
        <dbReference type="Rhea" id="RHEA-COMP:12068"/>
        <dbReference type="Rhea" id="RHEA-COMP:12069"/>
        <dbReference type="ChEBI" id="CHEBI:65314"/>
        <dbReference type="ChEBI" id="CHEBI:65315"/>
    </reaction>
</comment>
<feature type="domain" description="Pseudouridine synthase RsuA/RluA-like" evidence="7">
    <location>
        <begin position="91"/>
        <end position="241"/>
    </location>
</feature>
<evidence type="ECO:0000256" key="3">
    <source>
        <dbReference type="ARBA" id="ARBA00023235"/>
    </source>
</evidence>
<evidence type="ECO:0000256" key="1">
    <source>
        <dbReference type="ARBA" id="ARBA00000073"/>
    </source>
</evidence>
<dbReference type="PANTHER" id="PTHR21600">
    <property type="entry name" value="MITOCHONDRIAL RNA PSEUDOURIDINE SYNTHASE"/>
    <property type="match status" value="1"/>
</dbReference>
<dbReference type="InterPro" id="IPR020103">
    <property type="entry name" value="PsdUridine_synth_cat_dom_sf"/>
</dbReference>
<dbReference type="GO" id="GO:0003723">
    <property type="term" value="F:RNA binding"/>
    <property type="evidence" value="ECO:0007669"/>
    <property type="project" value="UniProtKB-KW"/>
</dbReference>
<evidence type="ECO:0000313" key="9">
    <source>
        <dbReference type="Proteomes" id="UP000043699"/>
    </source>
</evidence>
<dbReference type="NCBIfam" id="TIGR00005">
    <property type="entry name" value="rluA_subfam"/>
    <property type="match status" value="1"/>
</dbReference>
<evidence type="ECO:0000313" key="8">
    <source>
        <dbReference type="EMBL" id="CEG22275.1"/>
    </source>
</evidence>
<feature type="active site" evidence="4">
    <location>
        <position position="137"/>
    </location>
</feature>
<dbReference type="CDD" id="cd02869">
    <property type="entry name" value="PseudoU_synth_RluA_like"/>
    <property type="match status" value="1"/>
</dbReference>
<dbReference type="STRING" id="1499687.BN1080_01199"/>
<dbReference type="GO" id="GO:0000455">
    <property type="term" value="P:enzyme-directed rRNA pseudouridine synthesis"/>
    <property type="evidence" value="ECO:0007669"/>
    <property type="project" value="TreeGrafter"/>
</dbReference>
<sequence>MEQMNAFQLTYPVKTSMLLRDALSGWGISKRTLASVKYGGGKILVNGREVTVRHVVEQGDAVTVIFPKEELGGGLQAESGPLKIIYEDEALLIVDKPPLQNTIPSREHPTGSLANIVAKHFEDHGVPATLHIATRLDRDTSGLVCIAKNRHIHHMLSMQQKEKIMKRQYDALAHGIFEEKQFTITAPIGRKNSSIIEREVREDGQFAETEVEVIRQFDAYARVKLQLNTGRTHQIRVHLAHIGHPLVGDDLYGGIRDIIPRQALHCSKLQLLHPVTEEPFAFSSPLNEDMEQLIHV</sequence>
<dbReference type="AlphaFoldDB" id="A0A098EK97"/>
<dbReference type="Proteomes" id="UP000043699">
    <property type="component" value="Unassembled WGS sequence"/>
</dbReference>
<dbReference type="InterPro" id="IPR050188">
    <property type="entry name" value="RluA_PseudoU_synthase"/>
</dbReference>
<evidence type="ECO:0000259" key="7">
    <source>
        <dbReference type="Pfam" id="PF00849"/>
    </source>
</evidence>
<evidence type="ECO:0000256" key="5">
    <source>
        <dbReference type="PROSITE-ProRule" id="PRU00182"/>
    </source>
</evidence>
<comment type="similarity">
    <text evidence="2 6">Belongs to the pseudouridine synthase RluA family.</text>
</comment>
<dbReference type="GO" id="GO:0009982">
    <property type="term" value="F:pseudouridine synthase activity"/>
    <property type="evidence" value="ECO:0007669"/>
    <property type="project" value="InterPro"/>
</dbReference>
<evidence type="ECO:0000256" key="6">
    <source>
        <dbReference type="RuleBase" id="RU362028"/>
    </source>
</evidence>
<dbReference type="SUPFAM" id="SSF55120">
    <property type="entry name" value="Pseudouridine synthase"/>
    <property type="match status" value="1"/>
</dbReference>
<keyword evidence="3 6" id="KW-0413">Isomerase</keyword>
<reference evidence="8 9" key="1">
    <citation type="submission" date="2014-09" db="EMBL/GenBank/DDBJ databases">
        <authorList>
            <person name="Urmite Genomes Urmite Genomes"/>
        </authorList>
    </citation>
    <scope>NUCLEOTIDE SEQUENCE [LARGE SCALE GENOMIC DNA]</scope>
    <source>
        <strain evidence="8 9">ES2</strain>
    </source>
</reference>
<dbReference type="GO" id="GO:0140098">
    <property type="term" value="F:catalytic activity, acting on RNA"/>
    <property type="evidence" value="ECO:0007669"/>
    <property type="project" value="UniProtKB-ARBA"/>
</dbReference>
<evidence type="ECO:0000256" key="2">
    <source>
        <dbReference type="ARBA" id="ARBA00010876"/>
    </source>
</evidence>
<gene>
    <name evidence="8" type="primary">rluD_1</name>
    <name evidence="8" type="ORF">BN1080_01199</name>
</gene>
<dbReference type="Pfam" id="PF00849">
    <property type="entry name" value="PseudoU_synth_2"/>
    <property type="match status" value="1"/>
</dbReference>
<dbReference type="InterPro" id="IPR006225">
    <property type="entry name" value="PsdUridine_synth_RluC/D"/>
</dbReference>
<protein>
    <recommendedName>
        <fullName evidence="6">Pseudouridine synthase</fullName>
        <ecNumber evidence="6">5.4.99.-</ecNumber>
    </recommendedName>
</protein>
<dbReference type="PANTHER" id="PTHR21600:SF35">
    <property type="entry name" value="PSEUDOURIDINE SYNTHASE"/>
    <property type="match status" value="1"/>
</dbReference>
<accession>A0A098EK97</accession>
<keyword evidence="9" id="KW-1185">Reference proteome</keyword>
<dbReference type="EMBL" id="CCXS01000001">
    <property type="protein sequence ID" value="CEG22275.1"/>
    <property type="molecule type" value="Genomic_DNA"/>
</dbReference>
<dbReference type="Gene3D" id="3.30.2350.10">
    <property type="entry name" value="Pseudouridine synthase"/>
    <property type="match status" value="1"/>
</dbReference>
<evidence type="ECO:0000256" key="4">
    <source>
        <dbReference type="PIRSR" id="PIRSR606225-1"/>
    </source>
</evidence>
<proteinExistence type="inferred from homology"/>
<dbReference type="FunFam" id="3.30.2350.10:FF:000005">
    <property type="entry name" value="Pseudouridine synthase"/>
    <property type="match status" value="1"/>
</dbReference>
<comment type="function">
    <text evidence="6">Responsible for synthesis of pseudouridine from uracil.</text>
</comment>
<name>A0A098EK97_9BACL</name>
<keyword evidence="5" id="KW-0694">RNA-binding</keyword>
<dbReference type="EC" id="5.4.99.-" evidence="6"/>
<dbReference type="InterPro" id="IPR006145">
    <property type="entry name" value="PsdUridine_synth_RsuA/RluA"/>
</dbReference>
<dbReference type="PROSITE" id="PS50889">
    <property type="entry name" value="S4"/>
    <property type="match status" value="1"/>
</dbReference>
<organism evidence="8 9">
    <name type="scientific">Planococcus massiliensis</name>
    <dbReference type="NCBI Taxonomy" id="1499687"/>
    <lineage>
        <taxon>Bacteria</taxon>
        <taxon>Bacillati</taxon>
        <taxon>Bacillota</taxon>
        <taxon>Bacilli</taxon>
        <taxon>Bacillales</taxon>
        <taxon>Caryophanaceae</taxon>
        <taxon>Planococcus</taxon>
    </lineage>
</organism>